<name>A0A451AET9_9GAMM</name>
<protein>
    <submittedName>
        <fullName evidence="3">Uncharacterized protein</fullName>
    </submittedName>
</protein>
<dbReference type="EMBL" id="CAADFS010000130">
    <property type="protein sequence ID" value="VFK51059.1"/>
    <property type="molecule type" value="Genomic_DNA"/>
</dbReference>
<sequence length="59" mass="7104">MNQGIPDNGARILFYPHTYYWRRTSKLSDVIKLSEAEHQQFLLICNQNKMPLRDKNSHW</sequence>
<evidence type="ECO:0000313" key="1">
    <source>
        <dbReference type="EMBL" id="VFK41299.1"/>
    </source>
</evidence>
<gene>
    <name evidence="2" type="ORF">BECKTC1821D_GA0114238_11308</name>
    <name evidence="1" type="ORF">BECKTC1821E_GA0114239_10111</name>
    <name evidence="3" type="ORF">BECKTC1821F_GA0114240_11321</name>
</gene>
<reference evidence="3" key="1">
    <citation type="submission" date="2019-02" db="EMBL/GenBank/DDBJ databases">
        <authorList>
            <person name="Gruber-Vodicka R. H."/>
            <person name="Seah K. B. B."/>
        </authorList>
    </citation>
    <scope>NUCLEOTIDE SEQUENCE</scope>
    <source>
        <strain evidence="2">BECK_BZ123</strain>
        <strain evidence="1">BECK_BZ125</strain>
        <strain evidence="3">BECK_BZ126</strain>
    </source>
</reference>
<dbReference type="AlphaFoldDB" id="A0A451AET9"/>
<dbReference type="EMBL" id="CAADFW010000132">
    <property type="protein sequence ID" value="VFK64560.1"/>
    <property type="molecule type" value="Genomic_DNA"/>
</dbReference>
<proteinExistence type="predicted"/>
<evidence type="ECO:0000313" key="2">
    <source>
        <dbReference type="EMBL" id="VFK51059.1"/>
    </source>
</evidence>
<dbReference type="EMBL" id="CAADFT010000011">
    <property type="protein sequence ID" value="VFK41299.1"/>
    <property type="molecule type" value="Genomic_DNA"/>
</dbReference>
<evidence type="ECO:0000313" key="3">
    <source>
        <dbReference type="EMBL" id="VFK64560.1"/>
    </source>
</evidence>
<organism evidence="3">
    <name type="scientific">Candidatus Kentrum sp. TC</name>
    <dbReference type="NCBI Taxonomy" id="2126339"/>
    <lineage>
        <taxon>Bacteria</taxon>
        <taxon>Pseudomonadati</taxon>
        <taxon>Pseudomonadota</taxon>
        <taxon>Gammaproteobacteria</taxon>
        <taxon>Candidatus Kentrum</taxon>
    </lineage>
</organism>
<accession>A0A451AET9</accession>